<sequence length="163" mass="18381">MINVFWSRRLDSSALLAQALADSFGLSRIPPVVRGKRGKPWFPDFPDVHFNLSHSGPLTLCAVADRPVGADIEEVRLRHEGLPAYTLNEEEYEIYCREKGGWDAFYTLWTRKEAWCKQTGEGLLLPPSRMVIPEGTLLRSYEGALWRAAVCGGEYPPEEATEI</sequence>
<dbReference type="EMBL" id="VSSQ01038270">
    <property type="protein sequence ID" value="MPM91165.1"/>
    <property type="molecule type" value="Genomic_DNA"/>
</dbReference>
<gene>
    <name evidence="3" type="ORF">SDC9_138292</name>
</gene>
<feature type="domain" description="4'-phosphopantetheinyl transferase" evidence="2">
    <location>
        <begin position="67"/>
        <end position="130"/>
    </location>
</feature>
<evidence type="ECO:0000256" key="1">
    <source>
        <dbReference type="ARBA" id="ARBA00022679"/>
    </source>
</evidence>
<dbReference type="AlphaFoldDB" id="A0A645DPI5"/>
<comment type="caution">
    <text evidence="3">The sequence shown here is derived from an EMBL/GenBank/DDBJ whole genome shotgun (WGS) entry which is preliminary data.</text>
</comment>
<proteinExistence type="predicted"/>
<dbReference type="Gene3D" id="3.90.470.20">
    <property type="entry name" value="4'-phosphopantetheinyl transferase domain"/>
    <property type="match status" value="2"/>
</dbReference>
<dbReference type="GO" id="GO:0019878">
    <property type="term" value="P:lysine biosynthetic process via aminoadipic acid"/>
    <property type="evidence" value="ECO:0007669"/>
    <property type="project" value="TreeGrafter"/>
</dbReference>
<dbReference type="GO" id="GO:0008897">
    <property type="term" value="F:holo-[acyl-carrier-protein] synthase activity"/>
    <property type="evidence" value="ECO:0007669"/>
    <property type="project" value="InterPro"/>
</dbReference>
<protein>
    <recommendedName>
        <fullName evidence="2">4'-phosphopantetheinyl transferase domain-containing protein</fullName>
    </recommendedName>
</protein>
<dbReference type="PANTHER" id="PTHR12215:SF10">
    <property type="entry name" value="L-AMINOADIPATE-SEMIALDEHYDE DEHYDROGENASE-PHOSPHOPANTETHEINYL TRANSFERASE"/>
    <property type="match status" value="1"/>
</dbReference>
<evidence type="ECO:0000259" key="2">
    <source>
        <dbReference type="Pfam" id="PF01648"/>
    </source>
</evidence>
<dbReference type="Pfam" id="PF01648">
    <property type="entry name" value="ACPS"/>
    <property type="match status" value="1"/>
</dbReference>
<dbReference type="PANTHER" id="PTHR12215">
    <property type="entry name" value="PHOSPHOPANTETHEINE TRANSFERASE"/>
    <property type="match status" value="1"/>
</dbReference>
<dbReference type="InterPro" id="IPR008278">
    <property type="entry name" value="4-PPantetheinyl_Trfase_dom"/>
</dbReference>
<reference evidence="3" key="1">
    <citation type="submission" date="2019-08" db="EMBL/GenBank/DDBJ databases">
        <authorList>
            <person name="Kucharzyk K."/>
            <person name="Murdoch R.W."/>
            <person name="Higgins S."/>
            <person name="Loffler F."/>
        </authorList>
    </citation>
    <scope>NUCLEOTIDE SEQUENCE</scope>
</reference>
<keyword evidence="1" id="KW-0808">Transferase</keyword>
<organism evidence="3">
    <name type="scientific">bioreactor metagenome</name>
    <dbReference type="NCBI Taxonomy" id="1076179"/>
    <lineage>
        <taxon>unclassified sequences</taxon>
        <taxon>metagenomes</taxon>
        <taxon>ecological metagenomes</taxon>
    </lineage>
</organism>
<evidence type="ECO:0000313" key="3">
    <source>
        <dbReference type="EMBL" id="MPM91165.1"/>
    </source>
</evidence>
<dbReference type="SUPFAM" id="SSF56214">
    <property type="entry name" value="4'-phosphopantetheinyl transferase"/>
    <property type="match status" value="2"/>
</dbReference>
<dbReference type="GO" id="GO:0000287">
    <property type="term" value="F:magnesium ion binding"/>
    <property type="evidence" value="ECO:0007669"/>
    <property type="project" value="InterPro"/>
</dbReference>
<name>A0A645DPI5_9ZZZZ</name>
<dbReference type="InterPro" id="IPR050559">
    <property type="entry name" value="P-Pant_transferase_sf"/>
</dbReference>
<dbReference type="GO" id="GO:0005829">
    <property type="term" value="C:cytosol"/>
    <property type="evidence" value="ECO:0007669"/>
    <property type="project" value="TreeGrafter"/>
</dbReference>
<dbReference type="InterPro" id="IPR037143">
    <property type="entry name" value="4-PPantetheinyl_Trfase_dom_sf"/>
</dbReference>
<accession>A0A645DPI5</accession>